<reference evidence="5" key="1">
    <citation type="submission" date="2017-05" db="EMBL/GenBank/DDBJ databases">
        <title>Physiological properties and genetic analysis related to exopolysaccharide production of fresh-water unicellular cyanobacterium Aphanothece sacrum, Suizenji Nori, that has been cultured as a food source in Japan.</title>
        <authorList>
            <person name="Kanesaki Y."/>
            <person name="Yoshikawa S."/>
            <person name="Ohki K."/>
        </authorList>
    </citation>
    <scope>NUCLEOTIDE SEQUENCE [LARGE SCALE GENOMIC DNA]</scope>
    <source>
        <strain evidence="5">FPU1</strain>
    </source>
</reference>
<evidence type="ECO:0000313" key="4">
    <source>
        <dbReference type="EMBL" id="GBF79874.1"/>
    </source>
</evidence>
<dbReference type="RefSeq" id="WP_124972146.1">
    <property type="nucleotide sequence ID" value="NZ_BDQK01000005.1"/>
</dbReference>
<dbReference type="CDD" id="cd06223">
    <property type="entry name" value="PRTases_typeI"/>
    <property type="match status" value="1"/>
</dbReference>
<dbReference type="AlphaFoldDB" id="A0A401IF74"/>
<name>A0A401IF74_APHSA</name>
<evidence type="ECO:0000256" key="1">
    <source>
        <dbReference type="ARBA" id="ARBA00022676"/>
    </source>
</evidence>
<keyword evidence="1 4" id="KW-0328">Glycosyltransferase</keyword>
<evidence type="ECO:0000256" key="2">
    <source>
        <dbReference type="ARBA" id="ARBA00022679"/>
    </source>
</evidence>
<dbReference type="Pfam" id="PF00156">
    <property type="entry name" value="Pribosyltran"/>
    <property type="match status" value="1"/>
</dbReference>
<evidence type="ECO:0000259" key="3">
    <source>
        <dbReference type="Pfam" id="PF00156"/>
    </source>
</evidence>
<dbReference type="Gene3D" id="3.40.50.2020">
    <property type="match status" value="1"/>
</dbReference>
<keyword evidence="2 4" id="KW-0808">Transferase</keyword>
<dbReference type="Proteomes" id="UP000287247">
    <property type="component" value="Unassembled WGS sequence"/>
</dbReference>
<protein>
    <submittedName>
        <fullName evidence="4">Phosphoribosyltransferase</fullName>
    </submittedName>
</protein>
<dbReference type="EMBL" id="BDQK01000005">
    <property type="protein sequence ID" value="GBF79874.1"/>
    <property type="molecule type" value="Genomic_DNA"/>
</dbReference>
<sequence>MSDLYISWEQYHQHIETLAVQIYRSQWQFNQIVCIAKGGLRIGDILSRLYHQPLAIITAASYGGKDNKIQGEIKINEHLSMIGSKLGSHVLLVDDLVDSGISIQQISQWLYSNYGADIQEIRTAVLWYKSCSVVKPDYYVEYLSDNPWIYQPFEKYEQINIEELSNLTKF</sequence>
<keyword evidence="5" id="KW-1185">Reference proteome</keyword>
<dbReference type="InterPro" id="IPR000836">
    <property type="entry name" value="PRTase_dom"/>
</dbReference>
<dbReference type="PANTHER" id="PTHR43363">
    <property type="entry name" value="HYPOXANTHINE PHOSPHORIBOSYLTRANSFERASE"/>
    <property type="match status" value="1"/>
</dbReference>
<dbReference type="SUPFAM" id="SSF53271">
    <property type="entry name" value="PRTase-like"/>
    <property type="match status" value="1"/>
</dbReference>
<feature type="domain" description="Phosphoribosyltransferase" evidence="3">
    <location>
        <begin position="7"/>
        <end position="154"/>
    </location>
</feature>
<evidence type="ECO:0000313" key="5">
    <source>
        <dbReference type="Proteomes" id="UP000287247"/>
    </source>
</evidence>
<comment type="caution">
    <text evidence="4">The sequence shown here is derived from an EMBL/GenBank/DDBJ whole genome shotgun (WGS) entry which is preliminary data.</text>
</comment>
<proteinExistence type="predicted"/>
<dbReference type="OrthoDB" id="307631at2"/>
<gene>
    <name evidence="4" type="ORF">AsFPU1_1274</name>
</gene>
<dbReference type="PANTHER" id="PTHR43363:SF1">
    <property type="entry name" value="HYPOXANTHINE-GUANINE PHOSPHORIBOSYLTRANSFERASE"/>
    <property type="match status" value="1"/>
</dbReference>
<accession>A0A401IF74</accession>
<dbReference type="InterPro" id="IPR029057">
    <property type="entry name" value="PRTase-like"/>
</dbReference>
<organism evidence="4 5">
    <name type="scientific">Aphanothece sacrum FPU1</name>
    <dbReference type="NCBI Taxonomy" id="1920663"/>
    <lineage>
        <taxon>Bacteria</taxon>
        <taxon>Bacillati</taxon>
        <taxon>Cyanobacteriota</taxon>
        <taxon>Cyanophyceae</taxon>
        <taxon>Oscillatoriophycideae</taxon>
        <taxon>Chroococcales</taxon>
        <taxon>Aphanothecaceae</taxon>
        <taxon>Aphanothece</taxon>
    </lineage>
</organism>
<dbReference type="GO" id="GO:0016757">
    <property type="term" value="F:glycosyltransferase activity"/>
    <property type="evidence" value="ECO:0007669"/>
    <property type="project" value="UniProtKB-KW"/>
</dbReference>